<dbReference type="InterPro" id="IPR015956">
    <property type="entry name" value="Peniciliin-bd_prot_C_sf"/>
</dbReference>
<dbReference type="SUPFAM" id="SSF56601">
    <property type="entry name" value="beta-lactamase/transpeptidase-like"/>
    <property type="match status" value="1"/>
</dbReference>
<evidence type="ECO:0000256" key="9">
    <source>
        <dbReference type="ARBA" id="ARBA00022960"/>
    </source>
</evidence>
<dbReference type="PANTHER" id="PTHR21581">
    <property type="entry name" value="D-ALANYL-D-ALANINE CARBOXYPEPTIDASE"/>
    <property type="match status" value="1"/>
</dbReference>
<dbReference type="OrthoDB" id="9791132at2"/>
<evidence type="ECO:0000256" key="13">
    <source>
        <dbReference type="PIRSR" id="PIRSR618044-1"/>
    </source>
</evidence>
<evidence type="ECO:0000256" key="2">
    <source>
        <dbReference type="ARBA" id="ARBA00004752"/>
    </source>
</evidence>
<keyword evidence="11" id="KW-0961">Cell wall biogenesis/degradation</keyword>
<gene>
    <name evidence="18" type="ORF">H1164_03395</name>
</gene>
<feature type="domain" description="Peptidase S11 D-Ala-D-Ala carboxypeptidase A C-terminal" evidence="17">
    <location>
        <begin position="295"/>
        <end position="391"/>
    </location>
</feature>
<keyword evidence="10" id="KW-0573">Peptidoglycan synthesis</keyword>
<dbReference type="Pfam" id="PF00768">
    <property type="entry name" value="Peptidase_S11"/>
    <property type="match status" value="1"/>
</dbReference>
<dbReference type="Gene3D" id="3.40.710.10">
    <property type="entry name" value="DD-peptidase/beta-lactamase superfamily"/>
    <property type="match status" value="1"/>
</dbReference>
<keyword evidence="9" id="KW-0133">Cell shape</keyword>
<evidence type="ECO:0000256" key="10">
    <source>
        <dbReference type="ARBA" id="ARBA00022984"/>
    </source>
</evidence>
<evidence type="ECO:0000256" key="16">
    <source>
        <dbReference type="SAM" id="SignalP"/>
    </source>
</evidence>
<evidence type="ECO:0000313" key="19">
    <source>
        <dbReference type="Proteomes" id="UP000530514"/>
    </source>
</evidence>
<protein>
    <recommendedName>
        <fullName evidence="4">serine-type D-Ala-D-Ala carboxypeptidase</fullName>
        <ecNumber evidence="4">3.4.16.4</ecNumber>
    </recommendedName>
</protein>
<dbReference type="GO" id="GO:0071555">
    <property type="term" value="P:cell wall organization"/>
    <property type="evidence" value="ECO:0007669"/>
    <property type="project" value="UniProtKB-KW"/>
</dbReference>
<keyword evidence="6" id="KW-0645">Protease</keyword>
<feature type="binding site" evidence="14">
    <location>
        <position position="245"/>
    </location>
    <ligand>
        <name>substrate</name>
    </ligand>
</feature>
<dbReference type="GO" id="GO:0006508">
    <property type="term" value="P:proteolysis"/>
    <property type="evidence" value="ECO:0007669"/>
    <property type="project" value="UniProtKB-KW"/>
</dbReference>
<dbReference type="SMART" id="SM00936">
    <property type="entry name" value="PBP5_C"/>
    <property type="match status" value="1"/>
</dbReference>
<evidence type="ECO:0000256" key="6">
    <source>
        <dbReference type="ARBA" id="ARBA00022670"/>
    </source>
</evidence>
<proteinExistence type="inferred from homology"/>
<evidence type="ECO:0000256" key="3">
    <source>
        <dbReference type="ARBA" id="ARBA00007164"/>
    </source>
</evidence>
<comment type="catalytic activity">
    <reaction evidence="12">
        <text>Preferential cleavage: (Ac)2-L-Lys-D-Ala-|-D-Ala. Also transpeptidation of peptidyl-alanyl moieties that are N-acyl substituents of D-alanine.</text>
        <dbReference type="EC" id="3.4.16.4"/>
    </reaction>
</comment>
<dbReference type="UniPathway" id="UPA00219"/>
<dbReference type="InterPro" id="IPR012907">
    <property type="entry name" value="Peptidase_S11_C"/>
</dbReference>
<feature type="active site" evidence="13">
    <location>
        <position position="124"/>
    </location>
</feature>
<evidence type="ECO:0000256" key="7">
    <source>
        <dbReference type="ARBA" id="ARBA00022729"/>
    </source>
</evidence>
<evidence type="ECO:0000256" key="12">
    <source>
        <dbReference type="ARBA" id="ARBA00034000"/>
    </source>
</evidence>
<dbReference type="InterPro" id="IPR037167">
    <property type="entry name" value="Peptidase_S11_C_sf"/>
</dbReference>
<keyword evidence="7 16" id="KW-0732">Signal</keyword>
<comment type="similarity">
    <text evidence="3 15">Belongs to the peptidase S11 family.</text>
</comment>
<feature type="signal peptide" evidence="16">
    <location>
        <begin position="1"/>
        <end position="26"/>
    </location>
</feature>
<dbReference type="Gene3D" id="2.60.410.10">
    <property type="entry name" value="D-Ala-D-Ala carboxypeptidase, C-terminal domain"/>
    <property type="match status" value="1"/>
</dbReference>
<organism evidence="18 19">
    <name type="scientific">Thermoactinomyces daqus</name>
    <dbReference type="NCBI Taxonomy" id="1329516"/>
    <lineage>
        <taxon>Bacteria</taxon>
        <taxon>Bacillati</taxon>
        <taxon>Bacillota</taxon>
        <taxon>Bacilli</taxon>
        <taxon>Bacillales</taxon>
        <taxon>Thermoactinomycetaceae</taxon>
        <taxon>Thermoactinomyces</taxon>
    </lineage>
</organism>
<sequence length="411" mass="45340">MKNKINICCCLCLLVFMSWITNPAMAAAAGMKPDVQAKSYILIDFQSGEILDEKNAEVPYPPASMTKMMTVFVVLDQIKSGKIHWDDLVTISPRVAAINEAQINLTPGEKITVRELFIAALVESANDAAVALAEYVGGTEENFVAMMNQKAKELGMNHTHFNCASGLDFRLYPDPPKVSGPNVMSAHDTAILATKLIQTYPEILKTTSIPYYTFFIGTKKQLKVTNWDLMLPGLKYSYPGVDGLKTGHTNTAGYCFTGTAQRGDLRLISVVMGTRSDDHRFLETKKLFDYGFQEFVPQVLVKKGGQIPGTKELALPDGVERTVPVTVDKAVKLPVHKGESARYQVKVTFKPRLNAPLKQGEVVGTAQVLYNGKPVQGVEPTPVVTAKAVEKASWIRLFFREIGDTVKNWFN</sequence>
<dbReference type="InterPro" id="IPR018044">
    <property type="entry name" value="Peptidase_S11"/>
</dbReference>
<feature type="chain" id="PRO_5031401338" description="serine-type D-Ala-D-Ala carboxypeptidase" evidence="16">
    <location>
        <begin position="27"/>
        <end position="411"/>
    </location>
</feature>
<dbReference type="EC" id="3.4.16.4" evidence="4"/>
<accession>A0A7W2AHL4</accession>
<evidence type="ECO:0000256" key="15">
    <source>
        <dbReference type="RuleBase" id="RU004016"/>
    </source>
</evidence>
<dbReference type="GO" id="GO:0009252">
    <property type="term" value="P:peptidoglycan biosynthetic process"/>
    <property type="evidence" value="ECO:0007669"/>
    <property type="project" value="UniProtKB-UniPathway"/>
</dbReference>
<comment type="caution">
    <text evidence="18">The sequence shown here is derived from an EMBL/GenBank/DDBJ whole genome shotgun (WGS) entry which is preliminary data.</text>
</comment>
<dbReference type="SUPFAM" id="SSF69189">
    <property type="entry name" value="Penicillin-binding protein associated domain"/>
    <property type="match status" value="1"/>
</dbReference>
<evidence type="ECO:0000256" key="5">
    <source>
        <dbReference type="ARBA" id="ARBA00022645"/>
    </source>
</evidence>
<keyword evidence="19" id="KW-1185">Reference proteome</keyword>
<dbReference type="PANTHER" id="PTHR21581:SF11">
    <property type="entry name" value="D-ALANYL-D-ALANINE CARBOXYPEPTIDASE DACA"/>
    <property type="match status" value="1"/>
</dbReference>
<evidence type="ECO:0000256" key="4">
    <source>
        <dbReference type="ARBA" id="ARBA00012448"/>
    </source>
</evidence>
<comment type="pathway">
    <text evidence="2">Cell wall biogenesis; peptidoglycan biosynthesis.</text>
</comment>
<dbReference type="InterPro" id="IPR001967">
    <property type="entry name" value="Peptidase_S11_N"/>
</dbReference>
<comment type="function">
    <text evidence="1">Removes C-terminal D-alanyl residues from sugar-peptide cell wall precursors.</text>
</comment>
<keyword evidence="5 18" id="KW-0121">Carboxypeptidase</keyword>
<evidence type="ECO:0000256" key="14">
    <source>
        <dbReference type="PIRSR" id="PIRSR618044-2"/>
    </source>
</evidence>
<dbReference type="GO" id="GO:0008360">
    <property type="term" value="P:regulation of cell shape"/>
    <property type="evidence" value="ECO:0007669"/>
    <property type="project" value="UniProtKB-KW"/>
</dbReference>
<dbReference type="Proteomes" id="UP000530514">
    <property type="component" value="Unassembled WGS sequence"/>
</dbReference>
<dbReference type="AlphaFoldDB" id="A0A7W2AHL4"/>
<keyword evidence="8" id="KW-0378">Hydrolase</keyword>
<evidence type="ECO:0000256" key="11">
    <source>
        <dbReference type="ARBA" id="ARBA00023316"/>
    </source>
</evidence>
<reference evidence="18 19" key="1">
    <citation type="submission" date="2020-07" db="EMBL/GenBank/DDBJ databases">
        <authorList>
            <person name="Feng H."/>
        </authorList>
    </citation>
    <scope>NUCLEOTIDE SEQUENCE [LARGE SCALE GENOMIC DNA]</scope>
    <source>
        <strain evidence="19">s-11</strain>
    </source>
</reference>
<name>A0A7W2AHL4_9BACL</name>
<evidence type="ECO:0000256" key="1">
    <source>
        <dbReference type="ARBA" id="ARBA00003217"/>
    </source>
</evidence>
<feature type="active site" description="Acyl-ester intermediate" evidence="13">
    <location>
        <position position="64"/>
    </location>
</feature>
<feature type="active site" description="Proton acceptor" evidence="13">
    <location>
        <position position="67"/>
    </location>
</feature>
<dbReference type="InterPro" id="IPR012338">
    <property type="entry name" value="Beta-lactam/transpept-like"/>
</dbReference>
<evidence type="ECO:0000313" key="18">
    <source>
        <dbReference type="EMBL" id="MBA4541948.1"/>
    </source>
</evidence>
<dbReference type="EMBL" id="JACEIP010000003">
    <property type="protein sequence ID" value="MBA4541948.1"/>
    <property type="molecule type" value="Genomic_DNA"/>
</dbReference>
<dbReference type="Pfam" id="PF07943">
    <property type="entry name" value="PBP5_C"/>
    <property type="match status" value="1"/>
</dbReference>
<evidence type="ECO:0000259" key="17">
    <source>
        <dbReference type="SMART" id="SM00936"/>
    </source>
</evidence>
<dbReference type="PRINTS" id="PR00725">
    <property type="entry name" value="DADACBPTASE1"/>
</dbReference>
<dbReference type="RefSeq" id="WP_052154100.1">
    <property type="nucleotide sequence ID" value="NZ_JACEIP010000003.1"/>
</dbReference>
<evidence type="ECO:0000256" key="8">
    <source>
        <dbReference type="ARBA" id="ARBA00022801"/>
    </source>
</evidence>
<dbReference type="GO" id="GO:0009002">
    <property type="term" value="F:serine-type D-Ala-D-Ala carboxypeptidase activity"/>
    <property type="evidence" value="ECO:0007669"/>
    <property type="project" value="UniProtKB-EC"/>
</dbReference>